<dbReference type="InterPro" id="IPR036890">
    <property type="entry name" value="HATPase_C_sf"/>
</dbReference>
<evidence type="ECO:0000256" key="9">
    <source>
        <dbReference type="ARBA" id="ARBA00022679"/>
    </source>
</evidence>
<dbReference type="KEGG" id="bvz:BRAD3257_0519"/>
<keyword evidence="12" id="KW-0418">Kinase</keyword>
<reference evidence="19 22" key="2">
    <citation type="submission" date="2021-03" db="EMBL/GenBank/DDBJ databases">
        <title>Genome Sequence of Bradyrhizobium vignae strain ISRA400.</title>
        <authorList>
            <person name="Tisa L.S."/>
            <person name="Svistoonoff S."/>
            <person name="Hocher V."/>
            <person name="Fall S."/>
            <person name="Zaiya A."/>
            <person name="Naing D."/>
            <person name="Niang N."/>
            <person name="Diouf A."/>
            <person name="Dasylva M.C."/>
            <person name="Toure O."/>
            <person name="Gueye M."/>
            <person name="Gully D."/>
            <person name="Tisseyre P."/>
            <person name="Simpson S."/>
            <person name="Morris K."/>
            <person name="Thomas W.K."/>
        </authorList>
    </citation>
    <scope>NUCLEOTIDE SEQUENCE [LARGE SCALE GENOMIC DNA]</scope>
    <source>
        <strain evidence="19 22">ISRA400</strain>
    </source>
</reference>
<evidence type="ECO:0000313" key="20">
    <source>
        <dbReference type="EMBL" id="SPP91684.1"/>
    </source>
</evidence>
<evidence type="ECO:0000313" key="21">
    <source>
        <dbReference type="Proteomes" id="UP000246085"/>
    </source>
</evidence>
<dbReference type="PANTHER" id="PTHR41523">
    <property type="entry name" value="TWO-COMPONENT SYSTEM SENSOR PROTEIN"/>
    <property type="match status" value="1"/>
</dbReference>
<keyword evidence="14" id="KW-0157">Chromophore</keyword>
<evidence type="ECO:0000256" key="10">
    <source>
        <dbReference type="ARBA" id="ARBA00022737"/>
    </source>
</evidence>
<keyword evidence="11" id="KW-0547">Nucleotide-binding</keyword>
<evidence type="ECO:0000259" key="17">
    <source>
        <dbReference type="PROSITE" id="PS50112"/>
    </source>
</evidence>
<keyword evidence="16" id="KW-0675">Receptor</keyword>
<evidence type="ECO:0000256" key="12">
    <source>
        <dbReference type="ARBA" id="ARBA00022777"/>
    </source>
</evidence>
<keyword evidence="8" id="KW-0288">FMN</keyword>
<dbReference type="NCBIfam" id="TIGR00229">
    <property type="entry name" value="sensory_box"/>
    <property type="match status" value="1"/>
</dbReference>
<dbReference type="PROSITE" id="PS50113">
    <property type="entry name" value="PAC"/>
    <property type="match status" value="1"/>
</dbReference>
<evidence type="ECO:0000256" key="7">
    <source>
        <dbReference type="ARBA" id="ARBA00022630"/>
    </source>
</evidence>
<feature type="domain" description="PAS" evidence="17">
    <location>
        <begin position="27"/>
        <end position="96"/>
    </location>
</feature>
<keyword evidence="9" id="KW-0808">Transferase</keyword>
<evidence type="ECO:0000256" key="15">
    <source>
        <dbReference type="ARBA" id="ARBA00023026"/>
    </source>
</evidence>
<name>A0A2U3PRA9_9BRAD</name>
<keyword evidence="15" id="KW-0843">Virulence</keyword>
<keyword evidence="5" id="KW-0597">Phosphoprotein</keyword>
<dbReference type="InterPro" id="IPR011102">
    <property type="entry name" value="Sig_transdc_His_kinase_HWE"/>
</dbReference>
<dbReference type="GO" id="GO:0005524">
    <property type="term" value="F:ATP binding"/>
    <property type="evidence" value="ECO:0007669"/>
    <property type="project" value="UniProtKB-KW"/>
</dbReference>
<evidence type="ECO:0000256" key="2">
    <source>
        <dbReference type="ARBA" id="ARBA00012438"/>
    </source>
</evidence>
<dbReference type="Pfam" id="PF13426">
    <property type="entry name" value="PAS_9"/>
    <property type="match status" value="1"/>
</dbReference>
<keyword evidence="22" id="KW-1185">Reference proteome</keyword>
<evidence type="ECO:0000256" key="6">
    <source>
        <dbReference type="ARBA" id="ARBA00022606"/>
    </source>
</evidence>
<dbReference type="Proteomes" id="UP000669317">
    <property type="component" value="Unassembled WGS sequence"/>
</dbReference>
<evidence type="ECO:0000256" key="3">
    <source>
        <dbReference type="ARBA" id="ARBA00021740"/>
    </source>
</evidence>
<keyword evidence="7" id="KW-0285">Flavoprotein</keyword>
<dbReference type="InterPro" id="IPR001610">
    <property type="entry name" value="PAC"/>
</dbReference>
<keyword evidence="13" id="KW-0067">ATP-binding</keyword>
<dbReference type="AlphaFoldDB" id="A0A2U3PRA9"/>
<dbReference type="SMART" id="SM00091">
    <property type="entry name" value="PAS"/>
    <property type="match status" value="1"/>
</dbReference>
<dbReference type="Gene3D" id="3.30.565.10">
    <property type="entry name" value="Histidine kinase-like ATPase, C-terminal domain"/>
    <property type="match status" value="1"/>
</dbReference>
<dbReference type="Pfam" id="PF07536">
    <property type="entry name" value="HWE_HK"/>
    <property type="match status" value="1"/>
</dbReference>
<evidence type="ECO:0000256" key="1">
    <source>
        <dbReference type="ARBA" id="ARBA00000085"/>
    </source>
</evidence>
<evidence type="ECO:0000256" key="5">
    <source>
        <dbReference type="ARBA" id="ARBA00022553"/>
    </source>
</evidence>
<organism evidence="20 21">
    <name type="scientific">Bradyrhizobium vignae</name>
    <dbReference type="NCBI Taxonomy" id="1549949"/>
    <lineage>
        <taxon>Bacteria</taxon>
        <taxon>Pseudomonadati</taxon>
        <taxon>Pseudomonadota</taxon>
        <taxon>Alphaproteobacteria</taxon>
        <taxon>Hyphomicrobiales</taxon>
        <taxon>Nitrobacteraceae</taxon>
        <taxon>Bradyrhizobium</taxon>
    </lineage>
</organism>
<dbReference type="SMART" id="SM00911">
    <property type="entry name" value="HWE_HK"/>
    <property type="match status" value="1"/>
</dbReference>
<comment type="catalytic activity">
    <reaction evidence="1">
        <text>ATP + protein L-histidine = ADP + protein N-phospho-L-histidine.</text>
        <dbReference type="EC" id="2.7.13.3"/>
    </reaction>
</comment>
<evidence type="ECO:0000256" key="8">
    <source>
        <dbReference type="ARBA" id="ARBA00022643"/>
    </source>
</evidence>
<evidence type="ECO:0000259" key="18">
    <source>
        <dbReference type="PROSITE" id="PS50113"/>
    </source>
</evidence>
<dbReference type="CDD" id="cd00130">
    <property type="entry name" value="PAS"/>
    <property type="match status" value="1"/>
</dbReference>
<dbReference type="Gene3D" id="3.30.450.20">
    <property type="entry name" value="PAS domain"/>
    <property type="match status" value="1"/>
</dbReference>
<dbReference type="InterPro" id="IPR000014">
    <property type="entry name" value="PAS"/>
</dbReference>
<dbReference type="EMBL" id="LS398110">
    <property type="protein sequence ID" value="SPP91684.1"/>
    <property type="molecule type" value="Genomic_DNA"/>
</dbReference>
<evidence type="ECO:0000256" key="4">
    <source>
        <dbReference type="ARBA" id="ARBA00022543"/>
    </source>
</evidence>
<keyword evidence="4" id="KW-0600">Photoreceptor protein</keyword>
<dbReference type="GO" id="GO:0009881">
    <property type="term" value="F:photoreceptor activity"/>
    <property type="evidence" value="ECO:0007669"/>
    <property type="project" value="UniProtKB-KW"/>
</dbReference>
<protein>
    <recommendedName>
        <fullName evidence="3">Blue-light-activated histidine kinase</fullName>
        <ecNumber evidence="2">2.7.13.3</ecNumber>
    </recommendedName>
</protein>
<accession>A0A2U3PRA9</accession>
<dbReference type="RefSeq" id="WP_122400502.1">
    <property type="nucleotide sequence ID" value="NZ_JAGIKT010000083.1"/>
</dbReference>
<dbReference type="SUPFAM" id="SSF55785">
    <property type="entry name" value="PYP-like sensor domain (PAS domain)"/>
    <property type="match status" value="1"/>
</dbReference>
<evidence type="ECO:0000256" key="16">
    <source>
        <dbReference type="ARBA" id="ARBA00023170"/>
    </source>
</evidence>
<evidence type="ECO:0000256" key="11">
    <source>
        <dbReference type="ARBA" id="ARBA00022741"/>
    </source>
</evidence>
<keyword evidence="10" id="KW-0677">Repeat</keyword>
<feature type="domain" description="PAC" evidence="18">
    <location>
        <begin position="100"/>
        <end position="152"/>
    </location>
</feature>
<evidence type="ECO:0000256" key="13">
    <source>
        <dbReference type="ARBA" id="ARBA00022840"/>
    </source>
</evidence>
<dbReference type="InterPro" id="IPR035965">
    <property type="entry name" value="PAS-like_dom_sf"/>
</dbReference>
<keyword evidence="6" id="KW-0716">Sensory transduction</keyword>
<dbReference type="EC" id="2.7.13.3" evidence="2"/>
<reference evidence="20 21" key="1">
    <citation type="submission" date="2018-03" db="EMBL/GenBank/DDBJ databases">
        <authorList>
            <person name="Gully D."/>
        </authorList>
    </citation>
    <scope>NUCLEOTIDE SEQUENCE [LARGE SCALE GENOMIC DNA]</scope>
    <source>
        <strain evidence="20">ORS3257</strain>
    </source>
</reference>
<gene>
    <name evidence="20" type="ORF">BRAD3257_0519</name>
    <name evidence="19" type="ORF">JWS04_30970</name>
</gene>
<dbReference type="Proteomes" id="UP000246085">
    <property type="component" value="Chromosome BRAD3257"/>
</dbReference>
<proteinExistence type="predicted"/>
<dbReference type="SMART" id="SM00086">
    <property type="entry name" value="PAC"/>
    <property type="match status" value="1"/>
</dbReference>
<evidence type="ECO:0000256" key="14">
    <source>
        <dbReference type="ARBA" id="ARBA00022991"/>
    </source>
</evidence>
<evidence type="ECO:0000313" key="22">
    <source>
        <dbReference type="Proteomes" id="UP000669317"/>
    </source>
</evidence>
<dbReference type="PANTHER" id="PTHR41523:SF8">
    <property type="entry name" value="ETHYLENE RESPONSE SENSOR PROTEIN"/>
    <property type="match status" value="1"/>
</dbReference>
<dbReference type="EMBL" id="JAGIKT010000083">
    <property type="protein sequence ID" value="MBP0115409.1"/>
    <property type="molecule type" value="Genomic_DNA"/>
</dbReference>
<dbReference type="PROSITE" id="PS50112">
    <property type="entry name" value="PAS"/>
    <property type="match status" value="1"/>
</dbReference>
<dbReference type="GO" id="GO:0004673">
    <property type="term" value="F:protein histidine kinase activity"/>
    <property type="evidence" value="ECO:0007669"/>
    <property type="project" value="UniProtKB-EC"/>
</dbReference>
<sequence length="335" mass="36967">MGGQIERKSPSKETREVETALRESEQRLRFLAAIVESSDDAIVSKNLDGIITSWNKGAERIFGFSAGEAIGQPITIVIPQDRQSEEREILTRIRRGERIDHFETVRQRKNGSLIVISLTVSPVKDDHGKIVGASKIARDITEQKRNQELITTLAREAEHRSKNLLATIRAVVSRSQSDSPEDLKEIIIGRIEALEKVCSLFVATRWIGAELSAIATQELAPYSQSGKRVLIDGAQILLEPGIAQAIAMTLHELATNAAKYGALSQPKGQLSLQWSQEADGKLYLFWTETGGPDVQQPTQNGVGVGMIEGMISHLKGTVRFDWHKEGLVCEIMVPL</sequence>
<evidence type="ECO:0000313" key="19">
    <source>
        <dbReference type="EMBL" id="MBP0115409.1"/>
    </source>
</evidence>
<dbReference type="InterPro" id="IPR000700">
    <property type="entry name" value="PAS-assoc_C"/>
</dbReference>